<gene>
    <name evidence="1" type="ORF">B0X71_03385</name>
</gene>
<name>A0A1Q2KWR1_9BACL</name>
<protein>
    <submittedName>
        <fullName evidence="1">Uncharacterized protein</fullName>
    </submittedName>
</protein>
<accession>A0A1Q2KWR1</accession>
<evidence type="ECO:0000313" key="1">
    <source>
        <dbReference type="EMBL" id="AQQ52247.1"/>
    </source>
</evidence>
<dbReference type="RefSeq" id="WP_077588122.1">
    <property type="nucleotide sequence ID" value="NZ_CP019640.1"/>
</dbReference>
<proteinExistence type="predicted"/>
<evidence type="ECO:0000313" key="2">
    <source>
        <dbReference type="Proteomes" id="UP000188184"/>
    </source>
</evidence>
<reference evidence="1 2" key="1">
    <citation type="submission" date="2017-02" db="EMBL/GenBank/DDBJ databases">
        <title>The complete genomic sequence of a novel cold adapted crude oil-degrading bacterium Planococcus qaidamina Y42.</title>
        <authorList>
            <person name="Yang R."/>
        </authorList>
    </citation>
    <scope>NUCLEOTIDE SEQUENCE [LARGE SCALE GENOMIC DNA]</scope>
    <source>
        <strain evidence="1 2">Y42</strain>
    </source>
</reference>
<dbReference type="Proteomes" id="UP000188184">
    <property type="component" value="Chromosome"/>
</dbReference>
<dbReference type="OrthoDB" id="5517842at2"/>
<keyword evidence="2" id="KW-1185">Reference proteome</keyword>
<dbReference type="EMBL" id="CP019640">
    <property type="protein sequence ID" value="AQQ52247.1"/>
    <property type="molecule type" value="Genomic_DNA"/>
</dbReference>
<sequence>MSKYYFFVVEGVHDTAAIGKILRKKGFSNKRLMKDVDSYWERIIPKSFPHNGDLQKRVPTPDFYQNDAVSIGVLNAGGETEIASAIEGSLLNLSIDDLNGIAIFCDADSLEAKDKFDYIYKSIQNIEDEEIRNFFYDVQFNNIKNSNCKAGIFIFPDNNSTGTLEDFLLLGGEREYADLYDSAQLYIENIPDTYTSKWKPSSKNKVLVGVIANVLKPGKANQVSILDNEWITEESLKDTNQKELKGFLDNLLI</sequence>
<dbReference type="AlphaFoldDB" id="A0A1Q2KWR1"/>
<dbReference type="Pfam" id="PF11536">
    <property type="entry name" value="DUF3226"/>
    <property type="match status" value="1"/>
</dbReference>
<dbReference type="KEGG" id="pmar:B0X71_03385"/>
<organism evidence="1 2">
    <name type="scientific">Planococcus lenghuensis</name>
    <dbReference type="NCBI Taxonomy" id="2213202"/>
    <lineage>
        <taxon>Bacteria</taxon>
        <taxon>Bacillati</taxon>
        <taxon>Bacillota</taxon>
        <taxon>Bacilli</taxon>
        <taxon>Bacillales</taxon>
        <taxon>Caryophanaceae</taxon>
        <taxon>Planococcus</taxon>
    </lineage>
</organism>
<dbReference type="InterPro" id="IPR024508">
    <property type="entry name" value="DUF3226"/>
</dbReference>